<dbReference type="RefSeq" id="WP_113630949.1">
    <property type="nucleotide sequence ID" value="NZ_QHCV01000057.1"/>
</dbReference>
<comment type="similarity">
    <text evidence="1">Belongs to the ABC transporter superfamily.</text>
</comment>
<dbReference type="EMBL" id="QHCV01000057">
    <property type="protein sequence ID" value="RAV31794.1"/>
    <property type="molecule type" value="Genomic_DNA"/>
</dbReference>
<keyword evidence="2" id="KW-0813">Transport</keyword>
<dbReference type="Pfam" id="PF00005">
    <property type="entry name" value="ABC_tran"/>
    <property type="match status" value="1"/>
</dbReference>
<dbReference type="GO" id="GO:0016887">
    <property type="term" value="F:ATP hydrolysis activity"/>
    <property type="evidence" value="ECO:0007669"/>
    <property type="project" value="InterPro"/>
</dbReference>
<evidence type="ECO:0000256" key="4">
    <source>
        <dbReference type="ARBA" id="ARBA00022840"/>
    </source>
</evidence>
<dbReference type="InterPro" id="IPR017871">
    <property type="entry name" value="ABC_transporter-like_CS"/>
</dbReference>
<dbReference type="InterPro" id="IPR003439">
    <property type="entry name" value="ABC_transporter-like_ATP-bd"/>
</dbReference>
<keyword evidence="4 6" id="KW-0067">ATP-binding</keyword>
<organism evidence="6 7">
    <name type="scientific">Corynebacterium heidelbergense</name>
    <dbReference type="NCBI Taxonomy" id="2055947"/>
    <lineage>
        <taxon>Bacteria</taxon>
        <taxon>Bacillati</taxon>
        <taxon>Actinomycetota</taxon>
        <taxon>Actinomycetes</taxon>
        <taxon>Mycobacteriales</taxon>
        <taxon>Corynebacteriaceae</taxon>
        <taxon>Corynebacterium</taxon>
    </lineage>
</organism>
<dbReference type="SMART" id="SM00382">
    <property type="entry name" value="AAA"/>
    <property type="match status" value="1"/>
</dbReference>
<evidence type="ECO:0000259" key="5">
    <source>
        <dbReference type="PROSITE" id="PS50893"/>
    </source>
</evidence>
<dbReference type="AlphaFoldDB" id="A0A364V577"/>
<feature type="domain" description="ABC transporter" evidence="5">
    <location>
        <begin position="2"/>
        <end position="230"/>
    </location>
</feature>
<evidence type="ECO:0000256" key="2">
    <source>
        <dbReference type="ARBA" id="ARBA00022448"/>
    </source>
</evidence>
<evidence type="ECO:0000313" key="6">
    <source>
        <dbReference type="EMBL" id="RAV31794.1"/>
    </source>
</evidence>
<proteinExistence type="inferred from homology"/>
<dbReference type="PROSITE" id="PS50893">
    <property type="entry name" value="ABC_TRANSPORTER_2"/>
    <property type="match status" value="1"/>
</dbReference>
<reference evidence="6 7" key="1">
    <citation type="journal article" date="2018" name="Syst. Appl. Microbiol.">
        <title>Corynebacterium heidelbergense sp. nov., isolated from the preen glands of Egyptian geese (Alopochen aegyptiacus).</title>
        <authorList>
            <person name="Braun M.S."/>
            <person name="Wang E."/>
            <person name="Zimmermann S."/>
            <person name="Wink M."/>
        </authorList>
    </citation>
    <scope>NUCLEOTIDE SEQUENCE [LARGE SCALE GENOMIC DNA]</scope>
    <source>
        <strain evidence="6 7">647</strain>
    </source>
</reference>
<dbReference type="PROSITE" id="PS00211">
    <property type="entry name" value="ABC_TRANSPORTER_1"/>
    <property type="match status" value="1"/>
</dbReference>
<evidence type="ECO:0000256" key="1">
    <source>
        <dbReference type="ARBA" id="ARBA00005417"/>
    </source>
</evidence>
<evidence type="ECO:0000256" key="3">
    <source>
        <dbReference type="ARBA" id="ARBA00022741"/>
    </source>
</evidence>
<name>A0A364V577_9CORY</name>
<dbReference type="GO" id="GO:0005524">
    <property type="term" value="F:ATP binding"/>
    <property type="evidence" value="ECO:0007669"/>
    <property type="project" value="UniProtKB-KW"/>
</dbReference>
<sequence length="316" mass="33625">MITVENLKKSYGGKEVLHGLSFHVPDGQVTGFLGPNGSGKSSTLRCILGLDRPDDGTVLFDGEPTTGEAIAKNRSSVVGALLEPTWYLPSHSAKTHAYAIARAAGLSTERADECLAMVGLTEVASKKIKTFSLGMKQRLGLAIALMGNPKHVLLDEPVNGLDPEGVHWMRGLIRQCAAQGRAVLVSSHLLHEMELTADRVVLIGRGSLLGEHTLSEFLSSAGSAGATVRLRVQEQQQLMDAISQRADLNIRALPDGAAEISGQLPPQELAHTVGTLARDNGWVVTELTPSRAGLEQRYLDVTQNAVEYRAGKAGAA</sequence>
<dbReference type="InterPro" id="IPR027417">
    <property type="entry name" value="P-loop_NTPase"/>
</dbReference>
<evidence type="ECO:0000313" key="7">
    <source>
        <dbReference type="Proteomes" id="UP000251577"/>
    </source>
</evidence>
<dbReference type="InterPro" id="IPR003593">
    <property type="entry name" value="AAA+_ATPase"/>
</dbReference>
<dbReference type="Proteomes" id="UP000251577">
    <property type="component" value="Unassembled WGS sequence"/>
</dbReference>
<dbReference type="PANTHER" id="PTHR43335">
    <property type="entry name" value="ABC TRANSPORTER, ATP-BINDING PROTEIN"/>
    <property type="match status" value="1"/>
</dbReference>
<keyword evidence="7" id="KW-1185">Reference proteome</keyword>
<accession>A0A364V577</accession>
<gene>
    <name evidence="6" type="ORF">DLJ54_06470</name>
</gene>
<comment type="caution">
    <text evidence="6">The sequence shown here is derived from an EMBL/GenBank/DDBJ whole genome shotgun (WGS) entry which is preliminary data.</text>
</comment>
<dbReference type="SUPFAM" id="SSF52540">
    <property type="entry name" value="P-loop containing nucleoside triphosphate hydrolases"/>
    <property type="match status" value="1"/>
</dbReference>
<keyword evidence="3" id="KW-0547">Nucleotide-binding</keyword>
<protein>
    <submittedName>
        <fullName evidence="6">ABC transporter ATP-binding protein</fullName>
    </submittedName>
</protein>
<dbReference type="Gene3D" id="3.40.50.300">
    <property type="entry name" value="P-loop containing nucleotide triphosphate hydrolases"/>
    <property type="match status" value="1"/>
</dbReference>
<dbReference type="PANTHER" id="PTHR43335:SF4">
    <property type="entry name" value="ABC TRANSPORTER, ATP-BINDING PROTEIN"/>
    <property type="match status" value="1"/>
</dbReference>